<reference evidence="2 3" key="1">
    <citation type="submission" date="2018-11" db="EMBL/GenBank/DDBJ databases">
        <title>Sequencing the genomes of 1000 actinobacteria strains.</title>
        <authorList>
            <person name="Klenk H.-P."/>
        </authorList>
    </citation>
    <scope>NUCLEOTIDE SEQUENCE [LARGE SCALE GENOMIC DNA]</scope>
    <source>
        <strain evidence="2 3">DSM 14418</strain>
    </source>
</reference>
<dbReference type="OrthoDB" id="73040at2"/>
<evidence type="ECO:0008006" key="4">
    <source>
        <dbReference type="Google" id="ProtNLM"/>
    </source>
</evidence>
<accession>A0A3N5AB91</accession>
<keyword evidence="1" id="KW-0732">Signal</keyword>
<keyword evidence="3" id="KW-1185">Reference proteome</keyword>
<protein>
    <recommendedName>
        <fullName evidence="4">CueP family metal-binding protein</fullName>
    </recommendedName>
</protein>
<dbReference type="Proteomes" id="UP000280726">
    <property type="component" value="Unassembled WGS sequence"/>
</dbReference>
<dbReference type="Pfam" id="PF21172">
    <property type="entry name" value="CueP"/>
    <property type="match status" value="1"/>
</dbReference>
<comment type="caution">
    <text evidence="2">The sequence shown here is derived from an EMBL/GenBank/DDBJ whole genome shotgun (WGS) entry which is preliminary data.</text>
</comment>
<sequence>MKRLVAAAAGALVLLAGCAGAAEEPTPPATAAATAGAPAADVEALLAEHDLADLDAAAIVDELDRVALTERSTELMASVRVDQLVLTDADQEVAVDLPDDRFYLSVAPYVDQTHECFYHSLTTCKGELGGEEVQVSIVDDATGDVLVDETVTTFDNGFTGFWLPRDIEATLTVSYDGKTAETAIGTGAEDPTCLTTVQLA</sequence>
<evidence type="ECO:0000256" key="1">
    <source>
        <dbReference type="SAM" id="SignalP"/>
    </source>
</evidence>
<dbReference type="PROSITE" id="PS51257">
    <property type="entry name" value="PROKAR_LIPOPROTEIN"/>
    <property type="match status" value="1"/>
</dbReference>
<feature type="signal peptide" evidence="1">
    <location>
        <begin position="1"/>
        <end position="21"/>
    </location>
</feature>
<dbReference type="Gene3D" id="2.60.40.3700">
    <property type="match status" value="1"/>
</dbReference>
<dbReference type="InterPro" id="IPR047808">
    <property type="entry name" value="CueP-like"/>
</dbReference>
<evidence type="ECO:0000313" key="3">
    <source>
        <dbReference type="Proteomes" id="UP000280726"/>
    </source>
</evidence>
<name>A0A3N5AB91_9MICO</name>
<proteinExistence type="predicted"/>
<dbReference type="NCBIfam" id="NF038094">
    <property type="entry name" value="CueP_fam"/>
    <property type="match status" value="1"/>
</dbReference>
<dbReference type="RefSeq" id="WP_123919475.1">
    <property type="nucleotide sequence ID" value="NZ_RKRA01000001.1"/>
</dbReference>
<gene>
    <name evidence="2" type="ORF">EDD32_3461</name>
</gene>
<organism evidence="2 3">
    <name type="scientific">Georgenia muralis</name>
    <dbReference type="NCBI Taxonomy" id="154117"/>
    <lineage>
        <taxon>Bacteria</taxon>
        <taxon>Bacillati</taxon>
        <taxon>Actinomycetota</taxon>
        <taxon>Actinomycetes</taxon>
        <taxon>Micrococcales</taxon>
        <taxon>Bogoriellaceae</taxon>
        <taxon>Georgenia</taxon>
    </lineage>
</organism>
<dbReference type="EMBL" id="RKRA01000001">
    <property type="protein sequence ID" value="RPF28911.1"/>
    <property type="molecule type" value="Genomic_DNA"/>
</dbReference>
<feature type="chain" id="PRO_5018254086" description="CueP family metal-binding protein" evidence="1">
    <location>
        <begin position="22"/>
        <end position="200"/>
    </location>
</feature>
<evidence type="ECO:0000313" key="2">
    <source>
        <dbReference type="EMBL" id="RPF28911.1"/>
    </source>
</evidence>
<dbReference type="AlphaFoldDB" id="A0A3N5AB91"/>